<dbReference type="InterPro" id="IPR006626">
    <property type="entry name" value="PbH1"/>
</dbReference>
<dbReference type="InterPro" id="IPR011050">
    <property type="entry name" value="Pectin_lyase_fold/virulence"/>
</dbReference>
<dbReference type="SUPFAM" id="SSF51126">
    <property type="entry name" value="Pectin lyase-like"/>
    <property type="match status" value="1"/>
</dbReference>
<organism evidence="3">
    <name type="scientific">marine sediment metagenome</name>
    <dbReference type="NCBI Taxonomy" id="412755"/>
    <lineage>
        <taxon>unclassified sequences</taxon>
        <taxon>metagenomes</taxon>
        <taxon>ecological metagenomes</taxon>
    </lineage>
</organism>
<evidence type="ECO:0000259" key="2">
    <source>
        <dbReference type="Pfam" id="PF05048"/>
    </source>
</evidence>
<dbReference type="Pfam" id="PF05048">
    <property type="entry name" value="NosD"/>
    <property type="match status" value="1"/>
</dbReference>
<accession>X1QCZ3</accession>
<protein>
    <recommendedName>
        <fullName evidence="2">Periplasmic copper-binding protein NosD beta helix domain-containing protein</fullName>
    </recommendedName>
</protein>
<sequence length="121" mass="13105">SSNTNISDNYIHDNWAVSRPDPPIAPLGAGGDNGKTGNNNPPPNTLNIPPYAYKEKEAVMPSVRFYGGGIQLDNTTNNITVIGNNLIDNYYGLKIVNGSNYNLIYHNNFDNSKNGFDAGSD</sequence>
<feature type="compositionally biased region" description="Low complexity" evidence="1">
    <location>
        <begin position="35"/>
        <end position="46"/>
    </location>
</feature>
<dbReference type="EMBL" id="BARV01042978">
    <property type="protein sequence ID" value="GAI52681.1"/>
    <property type="molecule type" value="Genomic_DNA"/>
</dbReference>
<name>X1QCZ3_9ZZZZ</name>
<reference evidence="3" key="1">
    <citation type="journal article" date="2014" name="Front. Microbiol.">
        <title>High frequency of phylogenetically diverse reductive dehalogenase-homologous genes in deep subseafloor sedimentary metagenomes.</title>
        <authorList>
            <person name="Kawai M."/>
            <person name="Futagami T."/>
            <person name="Toyoda A."/>
            <person name="Takaki Y."/>
            <person name="Nishi S."/>
            <person name="Hori S."/>
            <person name="Arai W."/>
            <person name="Tsubouchi T."/>
            <person name="Morono Y."/>
            <person name="Uchiyama I."/>
            <person name="Ito T."/>
            <person name="Fujiyama A."/>
            <person name="Inagaki F."/>
            <person name="Takami H."/>
        </authorList>
    </citation>
    <scope>NUCLEOTIDE SEQUENCE</scope>
    <source>
        <strain evidence="3">Expedition CK06-06</strain>
    </source>
</reference>
<evidence type="ECO:0000256" key="1">
    <source>
        <dbReference type="SAM" id="MobiDB-lite"/>
    </source>
</evidence>
<comment type="caution">
    <text evidence="3">The sequence shown here is derived from an EMBL/GenBank/DDBJ whole genome shotgun (WGS) entry which is preliminary data.</text>
</comment>
<feature type="non-terminal residue" evidence="3">
    <location>
        <position position="121"/>
    </location>
</feature>
<dbReference type="InterPro" id="IPR007742">
    <property type="entry name" value="NosD_dom"/>
</dbReference>
<dbReference type="SMART" id="SM00710">
    <property type="entry name" value="PbH1"/>
    <property type="match status" value="3"/>
</dbReference>
<gene>
    <name evidence="3" type="ORF">S06H3_64373</name>
</gene>
<feature type="domain" description="Periplasmic copper-binding protein NosD beta helix" evidence="2">
    <location>
        <begin position="69"/>
        <end position="119"/>
    </location>
</feature>
<feature type="non-terminal residue" evidence="3">
    <location>
        <position position="1"/>
    </location>
</feature>
<dbReference type="AlphaFoldDB" id="X1QCZ3"/>
<proteinExistence type="predicted"/>
<feature type="region of interest" description="Disordered" evidence="1">
    <location>
        <begin position="1"/>
        <end position="46"/>
    </location>
</feature>
<evidence type="ECO:0000313" key="3">
    <source>
        <dbReference type="EMBL" id="GAI52681.1"/>
    </source>
</evidence>